<protein>
    <recommendedName>
        <fullName evidence="11">Type I secretion protein TolC</fullName>
    </recommendedName>
</protein>
<sequence length="475" mass="53126">MKRSYTQSLALLLTALGGSVHAANLVEVANAAWSYDGTWRAARMTWNADQQLLVQGRAALFPNVSASYGRYDNEQEIEDLRLEQNYGSEVSTFTLTQPLFRVDAWYGYKEAKSSTDIAQANFEQARQDFVLRVAQGYFGVLRAWDNWVSAKAEEKAIGRQLEQTQERFDVGLVPATDVEEAQATYDLTQVNLIVARQQYEIARDQLETLTGQQWETLSELQDDLPMDGPQPSAMNEWIDKAQSENPGVRAALYNTQLTENTAKRQLGTMMPQVQLVAQYQHSHLDPDDNTATTGGGAGSGGWLYDTQNRQIGIEVSMPLFQGGGLNSRRKEAYLRADAADFQYDQAVRDIIQQTRSAYRTVEADALRIKAREQAIRSTRSALDATQSGYEVGTRNVVDVLNAQRALFAAERDYANARYDYIIDSLTLKSTTGDLQQGDLAAVNQWLSPSETLNLYQPDLEGKSEEMMEENAANNE</sequence>
<comment type="caution">
    <text evidence="9">The sequence shown here is derived from an EMBL/GenBank/DDBJ whole genome shotgun (WGS) entry which is preliminary data.</text>
</comment>
<keyword evidence="6" id="KW-0472">Membrane</keyword>
<feature type="chain" id="PRO_5019208512" description="Type I secretion protein TolC" evidence="8">
    <location>
        <begin position="23"/>
        <end position="475"/>
    </location>
</feature>
<evidence type="ECO:0000313" key="10">
    <source>
        <dbReference type="Proteomes" id="UP000283734"/>
    </source>
</evidence>
<keyword evidence="4" id="KW-1134">Transmembrane beta strand</keyword>
<keyword evidence="7" id="KW-0998">Cell outer membrane</keyword>
<evidence type="ECO:0000256" key="8">
    <source>
        <dbReference type="SAM" id="SignalP"/>
    </source>
</evidence>
<dbReference type="AlphaFoldDB" id="A0A418XYI7"/>
<dbReference type="RefSeq" id="WP_119917718.1">
    <property type="nucleotide sequence ID" value="NZ_QYYA01000002.1"/>
</dbReference>
<evidence type="ECO:0000256" key="7">
    <source>
        <dbReference type="ARBA" id="ARBA00023237"/>
    </source>
</evidence>
<evidence type="ECO:0008006" key="11">
    <source>
        <dbReference type="Google" id="ProtNLM"/>
    </source>
</evidence>
<evidence type="ECO:0000256" key="1">
    <source>
        <dbReference type="ARBA" id="ARBA00004442"/>
    </source>
</evidence>
<dbReference type="InterPro" id="IPR010130">
    <property type="entry name" value="T1SS_OMP_TolC"/>
</dbReference>
<accession>A0A418XYI7</accession>
<organism evidence="9 10">
    <name type="scientific">Alcanivorax profundi</name>
    <dbReference type="NCBI Taxonomy" id="2338368"/>
    <lineage>
        <taxon>Bacteria</taxon>
        <taxon>Pseudomonadati</taxon>
        <taxon>Pseudomonadota</taxon>
        <taxon>Gammaproteobacteria</taxon>
        <taxon>Oceanospirillales</taxon>
        <taxon>Alcanivoracaceae</taxon>
        <taxon>Alcanivorax</taxon>
    </lineage>
</organism>
<evidence type="ECO:0000256" key="4">
    <source>
        <dbReference type="ARBA" id="ARBA00022452"/>
    </source>
</evidence>
<name>A0A418XYI7_9GAMM</name>
<keyword evidence="5" id="KW-0812">Transmembrane</keyword>
<dbReference type="PANTHER" id="PTHR30026:SF20">
    <property type="entry name" value="OUTER MEMBRANE PROTEIN TOLC"/>
    <property type="match status" value="1"/>
</dbReference>
<dbReference type="InterPro" id="IPR003423">
    <property type="entry name" value="OMP_efflux"/>
</dbReference>
<feature type="signal peptide" evidence="8">
    <location>
        <begin position="1"/>
        <end position="22"/>
    </location>
</feature>
<dbReference type="Gene3D" id="1.20.1600.10">
    <property type="entry name" value="Outer membrane efflux proteins (OEP)"/>
    <property type="match status" value="1"/>
</dbReference>
<dbReference type="PANTHER" id="PTHR30026">
    <property type="entry name" value="OUTER MEMBRANE PROTEIN TOLC"/>
    <property type="match status" value="1"/>
</dbReference>
<evidence type="ECO:0000313" key="9">
    <source>
        <dbReference type="EMBL" id="RJG18082.1"/>
    </source>
</evidence>
<dbReference type="GO" id="GO:0009279">
    <property type="term" value="C:cell outer membrane"/>
    <property type="evidence" value="ECO:0007669"/>
    <property type="project" value="UniProtKB-SubCell"/>
</dbReference>
<evidence type="ECO:0000256" key="5">
    <source>
        <dbReference type="ARBA" id="ARBA00022692"/>
    </source>
</evidence>
<proteinExistence type="inferred from homology"/>
<comment type="subcellular location">
    <subcellularLocation>
        <location evidence="1">Cell outer membrane</location>
    </subcellularLocation>
</comment>
<dbReference type="GO" id="GO:0015288">
    <property type="term" value="F:porin activity"/>
    <property type="evidence" value="ECO:0007669"/>
    <property type="project" value="TreeGrafter"/>
</dbReference>
<dbReference type="GO" id="GO:0015562">
    <property type="term" value="F:efflux transmembrane transporter activity"/>
    <property type="evidence" value="ECO:0007669"/>
    <property type="project" value="InterPro"/>
</dbReference>
<dbReference type="GO" id="GO:1990281">
    <property type="term" value="C:efflux pump complex"/>
    <property type="evidence" value="ECO:0007669"/>
    <property type="project" value="TreeGrafter"/>
</dbReference>
<evidence type="ECO:0000256" key="2">
    <source>
        <dbReference type="ARBA" id="ARBA00007613"/>
    </source>
</evidence>
<comment type="similarity">
    <text evidence="2">Belongs to the outer membrane factor (OMF) (TC 1.B.17) family.</text>
</comment>
<keyword evidence="3" id="KW-0813">Transport</keyword>
<dbReference type="Proteomes" id="UP000283734">
    <property type="component" value="Unassembled WGS sequence"/>
</dbReference>
<dbReference type="NCBIfam" id="TIGR01844">
    <property type="entry name" value="type_I_sec_TolC"/>
    <property type="match status" value="1"/>
</dbReference>
<dbReference type="Pfam" id="PF02321">
    <property type="entry name" value="OEP"/>
    <property type="match status" value="2"/>
</dbReference>
<evidence type="ECO:0000256" key="3">
    <source>
        <dbReference type="ARBA" id="ARBA00022448"/>
    </source>
</evidence>
<dbReference type="OrthoDB" id="9813458at2"/>
<gene>
    <name evidence="9" type="ORF">D4A39_06250</name>
</gene>
<keyword evidence="8" id="KW-0732">Signal</keyword>
<dbReference type="SUPFAM" id="SSF56954">
    <property type="entry name" value="Outer membrane efflux proteins (OEP)"/>
    <property type="match status" value="1"/>
</dbReference>
<dbReference type="EMBL" id="QYYA01000002">
    <property type="protein sequence ID" value="RJG18082.1"/>
    <property type="molecule type" value="Genomic_DNA"/>
</dbReference>
<keyword evidence="10" id="KW-1185">Reference proteome</keyword>
<evidence type="ECO:0000256" key="6">
    <source>
        <dbReference type="ARBA" id="ARBA00023136"/>
    </source>
</evidence>
<reference evidence="9 10" key="1">
    <citation type="submission" date="2018-09" db="EMBL/GenBank/DDBJ databases">
        <title>Alcanivorax profundi sp. nov., isolated from 1000 m-depth seawater of the Mariana Trench.</title>
        <authorList>
            <person name="Liu J."/>
        </authorList>
    </citation>
    <scope>NUCLEOTIDE SEQUENCE [LARGE SCALE GENOMIC DNA]</scope>
    <source>
        <strain evidence="9 10">MTEO17</strain>
    </source>
</reference>
<dbReference type="InterPro" id="IPR051906">
    <property type="entry name" value="TolC-like"/>
</dbReference>